<feature type="transmembrane region" description="Helical" evidence="1">
    <location>
        <begin position="57"/>
        <end position="81"/>
    </location>
</feature>
<evidence type="ECO:0000259" key="2">
    <source>
        <dbReference type="Pfam" id="PF13386"/>
    </source>
</evidence>
<evidence type="ECO:0000313" key="3">
    <source>
        <dbReference type="EMBL" id="VAW49296.1"/>
    </source>
</evidence>
<name>A0A3B0WY59_9ZZZZ</name>
<keyword evidence="1" id="KW-0472">Membrane</keyword>
<protein>
    <submittedName>
        <fullName evidence="3">Heavy-metal-associated domain (N-terminus) and membrane-bounded cytochrome biogenesis cycZ-like domain, possible membrane copper tolerance protein</fullName>
    </submittedName>
</protein>
<dbReference type="EMBL" id="UOFC01000271">
    <property type="protein sequence ID" value="VAW49296.1"/>
    <property type="molecule type" value="Genomic_DNA"/>
</dbReference>
<feature type="transmembrane region" description="Helical" evidence="1">
    <location>
        <begin position="171"/>
        <end position="195"/>
    </location>
</feature>
<dbReference type="Pfam" id="PF13386">
    <property type="entry name" value="DsbD_2"/>
    <property type="match status" value="1"/>
</dbReference>
<dbReference type="AlphaFoldDB" id="A0A3B0WY59"/>
<reference evidence="3" key="1">
    <citation type="submission" date="2018-06" db="EMBL/GenBank/DDBJ databases">
        <authorList>
            <person name="Zhirakovskaya E."/>
        </authorList>
    </citation>
    <scope>NUCLEOTIDE SEQUENCE</scope>
</reference>
<feature type="transmembrane region" description="Helical" evidence="1">
    <location>
        <begin position="207"/>
        <end position="228"/>
    </location>
</feature>
<accession>A0A3B0WY59</accession>
<proteinExistence type="predicted"/>
<feature type="domain" description="Urease accessory protein UreH-like transmembrane" evidence="2">
    <location>
        <begin position="9"/>
        <end position="218"/>
    </location>
</feature>
<feature type="transmembrane region" description="Helical" evidence="1">
    <location>
        <begin position="139"/>
        <end position="165"/>
    </location>
</feature>
<organism evidence="3">
    <name type="scientific">hydrothermal vent metagenome</name>
    <dbReference type="NCBI Taxonomy" id="652676"/>
    <lineage>
        <taxon>unclassified sequences</taxon>
        <taxon>metagenomes</taxon>
        <taxon>ecological metagenomes</taxon>
    </lineage>
</organism>
<dbReference type="InterPro" id="IPR039447">
    <property type="entry name" value="UreH-like_TM_dom"/>
</dbReference>
<keyword evidence="1" id="KW-0812">Transmembrane</keyword>
<dbReference type="PANTHER" id="PTHR42208">
    <property type="entry name" value="HEAVY METAL TRANSPORTER-RELATED"/>
    <property type="match status" value="1"/>
</dbReference>
<dbReference type="PANTHER" id="PTHR42208:SF1">
    <property type="entry name" value="HEAVY METAL TRANSPORTER"/>
    <property type="match status" value="1"/>
</dbReference>
<feature type="transmembrane region" description="Helical" evidence="1">
    <location>
        <begin position="6"/>
        <end position="36"/>
    </location>
</feature>
<feature type="transmembrane region" description="Helical" evidence="1">
    <location>
        <begin position="87"/>
        <end position="112"/>
    </location>
</feature>
<gene>
    <name evidence="3" type="ORF">MNBD_GAMMA03-319</name>
</gene>
<keyword evidence="1" id="KW-1133">Transmembrane helix</keyword>
<sequence length="229" mass="25126">MDPILITSLIVGFLGGMHCLGMCGGVVGALTFGLESKIQASWWRMLPYQVAYSGGRISSYIIIGALFGFLGASLGSIATFLPVQQALQLIAGLFMIALGLYLGGWWFGVVVIEKAGQFIWRRIVPYAQRLRSVKTIPQAWLYGMIWGWLPCGLVYSMLIMAMSAGNAMDGALIMLAFGLGTLPNLLLMGVFAFYFTRLARNAWVRRFAGLSVIMLGVWQLYLVFSVSLE</sequence>
<evidence type="ECO:0000256" key="1">
    <source>
        <dbReference type="SAM" id="Phobius"/>
    </source>
</evidence>